<dbReference type="InParanoid" id="A0A067QS91"/>
<gene>
    <name evidence="1" type="ORF">L798_13943</name>
</gene>
<evidence type="ECO:0000313" key="1">
    <source>
        <dbReference type="EMBL" id="KDR11617.1"/>
    </source>
</evidence>
<protein>
    <submittedName>
        <fullName evidence="1">Uncharacterized protein</fullName>
    </submittedName>
</protein>
<sequence length="91" mass="11316">MWFLHCRRKKSKRGNRMYWVHPINQRRVEIGVFYTLFEELRRDENNFFNYFRMSISSIDELLGRLKYSLQRQNTKIRNCNQPVEMLVVTIR</sequence>
<dbReference type="OMA" id="RYWISPF"/>
<dbReference type="AlphaFoldDB" id="A0A067QS91"/>
<dbReference type="Proteomes" id="UP000027135">
    <property type="component" value="Unassembled WGS sequence"/>
</dbReference>
<accession>A0A067QS91</accession>
<organism evidence="1 2">
    <name type="scientific">Zootermopsis nevadensis</name>
    <name type="common">Dampwood termite</name>
    <dbReference type="NCBI Taxonomy" id="136037"/>
    <lineage>
        <taxon>Eukaryota</taxon>
        <taxon>Metazoa</taxon>
        <taxon>Ecdysozoa</taxon>
        <taxon>Arthropoda</taxon>
        <taxon>Hexapoda</taxon>
        <taxon>Insecta</taxon>
        <taxon>Pterygota</taxon>
        <taxon>Neoptera</taxon>
        <taxon>Polyneoptera</taxon>
        <taxon>Dictyoptera</taxon>
        <taxon>Blattodea</taxon>
        <taxon>Blattoidea</taxon>
        <taxon>Termitoidae</taxon>
        <taxon>Termopsidae</taxon>
        <taxon>Zootermopsis</taxon>
    </lineage>
</organism>
<dbReference type="EMBL" id="KK853083">
    <property type="protein sequence ID" value="KDR11617.1"/>
    <property type="molecule type" value="Genomic_DNA"/>
</dbReference>
<keyword evidence="2" id="KW-1185">Reference proteome</keyword>
<name>A0A067QS91_ZOONE</name>
<evidence type="ECO:0000313" key="2">
    <source>
        <dbReference type="Proteomes" id="UP000027135"/>
    </source>
</evidence>
<proteinExistence type="predicted"/>
<reference evidence="1 2" key="1">
    <citation type="journal article" date="2014" name="Nat. Commun.">
        <title>Molecular traces of alternative social organization in a termite genome.</title>
        <authorList>
            <person name="Terrapon N."/>
            <person name="Li C."/>
            <person name="Robertson H.M."/>
            <person name="Ji L."/>
            <person name="Meng X."/>
            <person name="Booth W."/>
            <person name="Chen Z."/>
            <person name="Childers C.P."/>
            <person name="Glastad K.M."/>
            <person name="Gokhale K."/>
            <person name="Gowin J."/>
            <person name="Gronenberg W."/>
            <person name="Hermansen R.A."/>
            <person name="Hu H."/>
            <person name="Hunt B.G."/>
            <person name="Huylmans A.K."/>
            <person name="Khalil S.M."/>
            <person name="Mitchell R.D."/>
            <person name="Munoz-Torres M.C."/>
            <person name="Mustard J.A."/>
            <person name="Pan H."/>
            <person name="Reese J.T."/>
            <person name="Scharf M.E."/>
            <person name="Sun F."/>
            <person name="Vogel H."/>
            <person name="Xiao J."/>
            <person name="Yang W."/>
            <person name="Yang Z."/>
            <person name="Yang Z."/>
            <person name="Zhou J."/>
            <person name="Zhu J."/>
            <person name="Brent C.S."/>
            <person name="Elsik C.G."/>
            <person name="Goodisman M.A."/>
            <person name="Liberles D.A."/>
            <person name="Roe R.M."/>
            <person name="Vargo E.L."/>
            <person name="Vilcinskas A."/>
            <person name="Wang J."/>
            <person name="Bornberg-Bauer E."/>
            <person name="Korb J."/>
            <person name="Zhang G."/>
            <person name="Liebig J."/>
        </authorList>
    </citation>
    <scope>NUCLEOTIDE SEQUENCE [LARGE SCALE GENOMIC DNA]</scope>
    <source>
        <tissue evidence="1">Whole organism</tissue>
    </source>
</reference>